<evidence type="ECO:0000256" key="1">
    <source>
        <dbReference type="SAM" id="Phobius"/>
    </source>
</evidence>
<keyword evidence="1" id="KW-0812">Transmembrane</keyword>
<keyword evidence="1" id="KW-1133">Transmembrane helix</keyword>
<accession>A0A9P7KE60</accession>
<evidence type="ECO:0000313" key="2">
    <source>
        <dbReference type="EMBL" id="KAG5646034.1"/>
    </source>
</evidence>
<feature type="non-terminal residue" evidence="2">
    <location>
        <position position="1"/>
    </location>
</feature>
<keyword evidence="1" id="KW-0472">Membrane</keyword>
<evidence type="ECO:0000313" key="3">
    <source>
        <dbReference type="Proteomes" id="UP000775547"/>
    </source>
</evidence>
<dbReference type="AlphaFoldDB" id="A0A9P7KE60"/>
<gene>
    <name evidence="2" type="ORF">DXG03_004636</name>
</gene>
<proteinExistence type="predicted"/>
<reference evidence="2" key="2">
    <citation type="submission" date="2021-10" db="EMBL/GenBank/DDBJ databases">
        <title>Phylogenomics reveals ancestral predisposition of the termite-cultivated fungus Termitomyces towards a domesticated lifestyle.</title>
        <authorList>
            <person name="Auxier B."/>
            <person name="Grum-Grzhimaylo A."/>
            <person name="Cardenas M.E."/>
            <person name="Lodge J.D."/>
            <person name="Laessoe T."/>
            <person name="Pedersen O."/>
            <person name="Smith M.E."/>
            <person name="Kuyper T.W."/>
            <person name="Franco-Molano E.A."/>
            <person name="Baroni T.J."/>
            <person name="Aanen D.K."/>
        </authorList>
    </citation>
    <scope>NUCLEOTIDE SEQUENCE</scope>
    <source>
        <strain evidence="2">AP01</strain>
        <tissue evidence="2">Mycelium</tissue>
    </source>
</reference>
<dbReference type="EMBL" id="JABCKV010000028">
    <property type="protein sequence ID" value="KAG5646034.1"/>
    <property type="molecule type" value="Genomic_DNA"/>
</dbReference>
<protein>
    <submittedName>
        <fullName evidence="2">Uncharacterized protein</fullName>
    </submittedName>
</protein>
<comment type="caution">
    <text evidence="2">The sequence shown here is derived from an EMBL/GenBank/DDBJ whole genome shotgun (WGS) entry which is preliminary data.</text>
</comment>
<reference evidence="2" key="1">
    <citation type="submission" date="2020-07" db="EMBL/GenBank/DDBJ databases">
        <authorList>
            <person name="Nieuwenhuis M."/>
            <person name="Van De Peppel L.J.J."/>
        </authorList>
    </citation>
    <scope>NUCLEOTIDE SEQUENCE</scope>
    <source>
        <strain evidence="2">AP01</strain>
        <tissue evidence="2">Mycelium</tissue>
    </source>
</reference>
<keyword evidence="3" id="KW-1185">Reference proteome</keyword>
<name>A0A9P7KE60_9AGAR</name>
<feature type="transmembrane region" description="Helical" evidence="1">
    <location>
        <begin position="20"/>
        <end position="47"/>
    </location>
</feature>
<organism evidence="2 3">
    <name type="scientific">Asterophora parasitica</name>
    <dbReference type="NCBI Taxonomy" id="117018"/>
    <lineage>
        <taxon>Eukaryota</taxon>
        <taxon>Fungi</taxon>
        <taxon>Dikarya</taxon>
        <taxon>Basidiomycota</taxon>
        <taxon>Agaricomycotina</taxon>
        <taxon>Agaricomycetes</taxon>
        <taxon>Agaricomycetidae</taxon>
        <taxon>Agaricales</taxon>
        <taxon>Tricholomatineae</taxon>
        <taxon>Lyophyllaceae</taxon>
        <taxon>Asterophora</taxon>
    </lineage>
</organism>
<dbReference type="Proteomes" id="UP000775547">
    <property type="component" value="Unassembled WGS sequence"/>
</dbReference>
<sequence length="55" mass="5588">FDSSARFELLLAAGDFVLPAIATTSVIILLLIVVIGVVISSVVGGLLEVNAESSS</sequence>